<dbReference type="EMBL" id="DVML01000007">
    <property type="protein sequence ID" value="HIU22162.1"/>
    <property type="molecule type" value="Genomic_DNA"/>
</dbReference>
<organism evidence="3 4">
    <name type="scientific">Candidatus Fimihabitans intestinipullorum</name>
    <dbReference type="NCBI Taxonomy" id="2840820"/>
    <lineage>
        <taxon>Bacteria</taxon>
        <taxon>Bacillati</taxon>
        <taxon>Mycoplasmatota</taxon>
        <taxon>Mycoplasmatota incertae sedis</taxon>
        <taxon>Candidatus Fimihabitans</taxon>
    </lineage>
</organism>
<feature type="region of interest" description="Disordered" evidence="1">
    <location>
        <begin position="242"/>
        <end position="264"/>
    </location>
</feature>
<evidence type="ECO:0000256" key="2">
    <source>
        <dbReference type="SAM" id="Phobius"/>
    </source>
</evidence>
<comment type="caution">
    <text evidence="3">The sequence shown here is derived from an EMBL/GenBank/DDBJ whole genome shotgun (WGS) entry which is preliminary data.</text>
</comment>
<dbReference type="Proteomes" id="UP000824087">
    <property type="component" value="Unassembled WGS sequence"/>
</dbReference>
<keyword evidence="2" id="KW-0812">Transmembrane</keyword>
<reference evidence="3" key="1">
    <citation type="submission" date="2020-10" db="EMBL/GenBank/DDBJ databases">
        <authorList>
            <person name="Gilroy R."/>
        </authorList>
    </citation>
    <scope>NUCLEOTIDE SEQUENCE</scope>
    <source>
        <strain evidence="3">CHK197-8231</strain>
    </source>
</reference>
<protein>
    <submittedName>
        <fullName evidence="3">Uncharacterized protein</fullName>
    </submittedName>
</protein>
<sequence length="440" mass="51384">MKQEGYVNAEGAPIVHKEIDKKTLMIRIGIVALVVFIIIFIFIIVQKSSKNKKCNKIEDTIESAALSSAREQKILPTVEGKSVTLDIDDLIKDGTLSSEEANNGKDACKGKVTITKYKEDYHMAVNLTGCGFCATEERYGNWKESDKMPSGNVYVELVPSYNYYTFETNYGMWSDYLTEDQLESKKDKKYKINLPKQMDLIPEAPVDAHIVTIEEEKKNYYRYQDKMWKFYSNPNANCSAYSSEQPSGYATKDETSQIESDPSPWSLSYPDEKDYRSITREIGYRWYYMDGKKKVYWKNGKYAVEQPGEKYTEKDNESPMYSYTDLMWRWCNGATRRYISYSSVTNSSFPYRDDETMITTSWSSYDEESRLDDTNRGYRTEEIQVRSRFRYKYDIYSLPLLDNYVSASKFEQTVGTTLEEFVKQPNVKVEVKYTYKYRKA</sequence>
<dbReference type="AlphaFoldDB" id="A0A9D1L3M7"/>
<feature type="transmembrane region" description="Helical" evidence="2">
    <location>
        <begin position="24"/>
        <end position="45"/>
    </location>
</feature>
<accession>A0A9D1L3M7</accession>
<evidence type="ECO:0000256" key="1">
    <source>
        <dbReference type="SAM" id="MobiDB-lite"/>
    </source>
</evidence>
<evidence type="ECO:0000313" key="3">
    <source>
        <dbReference type="EMBL" id="HIU22162.1"/>
    </source>
</evidence>
<keyword evidence="2" id="KW-0472">Membrane</keyword>
<reference evidence="3" key="2">
    <citation type="journal article" date="2021" name="PeerJ">
        <title>Extensive microbial diversity within the chicken gut microbiome revealed by metagenomics and culture.</title>
        <authorList>
            <person name="Gilroy R."/>
            <person name="Ravi A."/>
            <person name="Getino M."/>
            <person name="Pursley I."/>
            <person name="Horton D.L."/>
            <person name="Alikhan N.F."/>
            <person name="Baker D."/>
            <person name="Gharbi K."/>
            <person name="Hall N."/>
            <person name="Watson M."/>
            <person name="Adriaenssens E.M."/>
            <person name="Foster-Nyarko E."/>
            <person name="Jarju S."/>
            <person name="Secka A."/>
            <person name="Antonio M."/>
            <person name="Oren A."/>
            <person name="Chaudhuri R.R."/>
            <person name="La Ragione R."/>
            <person name="Hildebrand F."/>
            <person name="Pallen M.J."/>
        </authorList>
    </citation>
    <scope>NUCLEOTIDE SEQUENCE</scope>
    <source>
        <strain evidence="3">CHK197-8231</strain>
    </source>
</reference>
<keyword evidence="2" id="KW-1133">Transmembrane helix</keyword>
<proteinExistence type="predicted"/>
<gene>
    <name evidence="3" type="ORF">IAD49_01135</name>
</gene>
<name>A0A9D1L3M7_9BACT</name>
<evidence type="ECO:0000313" key="4">
    <source>
        <dbReference type="Proteomes" id="UP000824087"/>
    </source>
</evidence>